<evidence type="ECO:0000313" key="3">
    <source>
        <dbReference type="EMBL" id="KAK1906743.1"/>
    </source>
</evidence>
<evidence type="ECO:0000313" key="4">
    <source>
        <dbReference type="Proteomes" id="UP001228049"/>
    </source>
</evidence>
<gene>
    <name evidence="3" type="ORF">KUDE01_009139</name>
</gene>
<reference evidence="3" key="1">
    <citation type="submission" date="2023-04" db="EMBL/GenBank/DDBJ databases">
        <title>Chromosome-level genome of Chaenocephalus aceratus.</title>
        <authorList>
            <person name="Park H."/>
        </authorList>
    </citation>
    <scope>NUCLEOTIDE SEQUENCE</scope>
    <source>
        <strain evidence="3">DE</strain>
        <tissue evidence="3">Muscle</tissue>
    </source>
</reference>
<accession>A0AAD9CTG7</accession>
<dbReference type="EMBL" id="JASDAP010000001">
    <property type="protein sequence ID" value="KAK1906743.1"/>
    <property type="molecule type" value="Genomic_DNA"/>
</dbReference>
<dbReference type="InterPro" id="IPR008906">
    <property type="entry name" value="HATC_C_dom"/>
</dbReference>
<dbReference type="PANTHER" id="PTHR45749:SF37">
    <property type="entry name" value="OS05G0311600 PROTEIN"/>
    <property type="match status" value="1"/>
</dbReference>
<dbReference type="InterPro" id="IPR025398">
    <property type="entry name" value="DUF4371"/>
</dbReference>
<name>A0AAD9CTG7_DISEL</name>
<organism evidence="3 4">
    <name type="scientific">Dissostichus eleginoides</name>
    <name type="common">Patagonian toothfish</name>
    <name type="synonym">Dissostichus amissus</name>
    <dbReference type="NCBI Taxonomy" id="100907"/>
    <lineage>
        <taxon>Eukaryota</taxon>
        <taxon>Metazoa</taxon>
        <taxon>Chordata</taxon>
        <taxon>Craniata</taxon>
        <taxon>Vertebrata</taxon>
        <taxon>Euteleostomi</taxon>
        <taxon>Actinopterygii</taxon>
        <taxon>Neopterygii</taxon>
        <taxon>Teleostei</taxon>
        <taxon>Neoteleostei</taxon>
        <taxon>Acanthomorphata</taxon>
        <taxon>Eupercaria</taxon>
        <taxon>Perciformes</taxon>
        <taxon>Notothenioidei</taxon>
        <taxon>Nototheniidae</taxon>
        <taxon>Dissostichus</taxon>
    </lineage>
</organism>
<dbReference type="GO" id="GO:0046983">
    <property type="term" value="F:protein dimerization activity"/>
    <property type="evidence" value="ECO:0007669"/>
    <property type="project" value="InterPro"/>
</dbReference>
<keyword evidence="4" id="KW-1185">Reference proteome</keyword>
<feature type="domain" description="DUF4371" evidence="2">
    <location>
        <begin position="33"/>
        <end position="203"/>
    </location>
</feature>
<dbReference type="InterPro" id="IPR012337">
    <property type="entry name" value="RNaseH-like_sf"/>
</dbReference>
<evidence type="ECO:0000259" key="1">
    <source>
        <dbReference type="Pfam" id="PF05699"/>
    </source>
</evidence>
<dbReference type="Pfam" id="PF14291">
    <property type="entry name" value="DUF4371"/>
    <property type="match status" value="1"/>
</dbReference>
<evidence type="ECO:0000259" key="2">
    <source>
        <dbReference type="Pfam" id="PF14291"/>
    </source>
</evidence>
<feature type="domain" description="HAT C-terminal dimerisation" evidence="1">
    <location>
        <begin position="529"/>
        <end position="588"/>
    </location>
</feature>
<dbReference type="Pfam" id="PF05699">
    <property type="entry name" value="Dimer_Tnp_hAT"/>
    <property type="match status" value="1"/>
</dbReference>
<protein>
    <submittedName>
        <fullName evidence="3">Zinc finger MYM-type protein 1</fullName>
    </submittedName>
</protein>
<dbReference type="AlphaFoldDB" id="A0AAD9CTG7"/>
<proteinExistence type="predicted"/>
<dbReference type="Proteomes" id="UP001228049">
    <property type="component" value="Unassembled WGS sequence"/>
</dbReference>
<dbReference type="SUPFAM" id="SSF53098">
    <property type="entry name" value="Ribonuclease H-like"/>
    <property type="match status" value="1"/>
</dbReference>
<dbReference type="PANTHER" id="PTHR45749">
    <property type="match status" value="1"/>
</dbReference>
<sequence length="671" mass="75566">MELWQGYVASKTTGSVAAQLSGSHRAIVKCNREYAADIVDMVLYLGKQGLPLRGHDERESSSNRGHFLELCKWFSKRNTAFSSRLNGPFNLTSHDTQNELLEIAAKQVQNIIIRSIEDNGFYTILVDEACSFKQEQMTVCVRYAEGLEIKERFLGFVDCSEGADAEALFCQIKQFLEQCGLYRLPIVAQGYDGAAVMSGHVNGVQTKLRQDHPSAIYIHCMAHKLNLVLVDACKSNRTAMGFFLTLESLYTFFAQPGTHHAYKQRQNELGVKAELTALSDTRWACRWKNVSAVKDSMKALISTLSELSVPPYRRFVEASGLLNAVRSADFCVSLIIFHQLLSMVHVAHKALQGKETTLSKAASVIESMMKCFENMRATSQKWEDIWIEIQAFCQSVGVCIEENDERPRKRPVKQPSALDCAFVTSTLGQREYQTSTDKNSLKKKWAIQLYYPVLDTLLGECSTRFSPQSMAIAESVDAVFKCDFRGAESLLSQYASLLSINPKLALTEMTTVTTKLPSVSVENIKKELASGHYPNYKKLFCLALSLPVGTATCERSLSAMRRIRNWLRTTMHQERLTILSLLHIESNLTEKIKAEDIDAMMPRLSVAYCSIKANDSFHMDPDGSESPCGFKFQWMQLLLAFGECWYFQLCTIQPHSVFHIEASISKNNISW</sequence>
<comment type="caution">
    <text evidence="3">The sequence shown here is derived from an EMBL/GenBank/DDBJ whole genome shotgun (WGS) entry which is preliminary data.</text>
</comment>